<dbReference type="Gene3D" id="3.30.160.150">
    <property type="entry name" value="Lipoprotein like domain"/>
    <property type="match status" value="1"/>
</dbReference>
<dbReference type="GO" id="GO:0001530">
    <property type="term" value="F:lipopolysaccharide binding"/>
    <property type="evidence" value="ECO:0007669"/>
    <property type="project" value="TreeGrafter"/>
</dbReference>
<dbReference type="PATRIC" id="fig|1286106.3.peg.1395"/>
<comment type="caution">
    <text evidence="8">The sequence shown here is derived from an EMBL/GenBank/DDBJ whole genome shotgun (WGS) entry which is preliminary data.</text>
</comment>
<keyword evidence="3 6" id="KW-0564">Palmitate</keyword>
<dbReference type="Proteomes" id="UP000012019">
    <property type="component" value="Unassembled WGS sequence"/>
</dbReference>
<dbReference type="AlphaFoldDB" id="M7P0N6"/>
<keyword evidence="9" id="KW-1185">Reference proteome</keyword>
<feature type="signal peptide" evidence="7">
    <location>
        <begin position="1"/>
        <end position="18"/>
    </location>
</feature>
<gene>
    <name evidence="6" type="primary">lptE</name>
    <name evidence="8" type="ORF">MPL1_06954</name>
</gene>
<dbReference type="eggNOG" id="COG2980">
    <property type="taxonomic scope" value="Bacteria"/>
</dbReference>
<evidence type="ECO:0000313" key="8">
    <source>
        <dbReference type="EMBL" id="EMR13041.1"/>
    </source>
</evidence>
<protein>
    <recommendedName>
        <fullName evidence="6">LPS-assembly lipoprotein LptE</fullName>
    </recommendedName>
</protein>
<proteinExistence type="inferred from homology"/>
<dbReference type="PANTHER" id="PTHR38098">
    <property type="entry name" value="LPS-ASSEMBLY LIPOPROTEIN LPTE"/>
    <property type="match status" value="1"/>
</dbReference>
<evidence type="ECO:0000256" key="7">
    <source>
        <dbReference type="SAM" id="SignalP"/>
    </source>
</evidence>
<evidence type="ECO:0000256" key="6">
    <source>
        <dbReference type="HAMAP-Rule" id="MF_01186"/>
    </source>
</evidence>
<dbReference type="STRING" id="1286106.MPL1_06954"/>
<dbReference type="RefSeq" id="WP_009726382.1">
    <property type="nucleotide sequence ID" value="NZ_APHR01000035.1"/>
</dbReference>
<organism evidence="8 9">
    <name type="scientific">Methylophaga lonarensis MPL</name>
    <dbReference type="NCBI Taxonomy" id="1286106"/>
    <lineage>
        <taxon>Bacteria</taxon>
        <taxon>Pseudomonadati</taxon>
        <taxon>Pseudomonadota</taxon>
        <taxon>Gammaproteobacteria</taxon>
        <taxon>Thiotrichales</taxon>
        <taxon>Piscirickettsiaceae</taxon>
        <taxon>Methylophaga</taxon>
    </lineage>
</organism>
<dbReference type="GO" id="GO:0009279">
    <property type="term" value="C:cell outer membrane"/>
    <property type="evidence" value="ECO:0007669"/>
    <property type="project" value="UniProtKB-SubCell"/>
</dbReference>
<evidence type="ECO:0000313" key="9">
    <source>
        <dbReference type="Proteomes" id="UP000012019"/>
    </source>
</evidence>
<accession>M7P0N6</accession>
<comment type="function">
    <text evidence="6">Together with LptD, is involved in the assembly of lipopolysaccharide (LPS) at the surface of the outer membrane. Required for the proper assembly of LptD. Binds LPS and may serve as the LPS recognition site at the outer membrane.</text>
</comment>
<evidence type="ECO:0000256" key="2">
    <source>
        <dbReference type="ARBA" id="ARBA00023136"/>
    </source>
</evidence>
<dbReference type="PANTHER" id="PTHR38098:SF1">
    <property type="entry name" value="LPS-ASSEMBLY LIPOPROTEIN LPTE"/>
    <property type="match status" value="1"/>
</dbReference>
<comment type="subcellular location">
    <subcellularLocation>
        <location evidence="6">Cell outer membrane</location>
        <topology evidence="6">Lipid-anchor</topology>
    </subcellularLocation>
</comment>
<reference evidence="8 9" key="1">
    <citation type="journal article" date="2013" name="Genome Announc.">
        <title>Draft Genome Sequence of Methylophaga lonarensis MPLT, a Haloalkaliphilic (Non-Methane-Utilizing) Methylotroph.</title>
        <authorList>
            <person name="Shetty S.A."/>
            <person name="Marathe N.P."/>
            <person name="Munot H."/>
            <person name="Antony C.P."/>
            <person name="Dhotre D.P."/>
            <person name="Murrell J.C."/>
            <person name="Shouche Y.S."/>
        </authorList>
    </citation>
    <scope>NUCLEOTIDE SEQUENCE [LARGE SCALE GENOMIC DNA]</scope>
    <source>
        <strain evidence="8 9">MPL</strain>
    </source>
</reference>
<keyword evidence="5 6" id="KW-0449">Lipoprotein</keyword>
<dbReference type="Pfam" id="PF04390">
    <property type="entry name" value="LptE"/>
    <property type="match status" value="1"/>
</dbReference>
<evidence type="ECO:0000256" key="5">
    <source>
        <dbReference type="ARBA" id="ARBA00023288"/>
    </source>
</evidence>
<dbReference type="GO" id="GO:0015920">
    <property type="term" value="P:lipopolysaccharide transport"/>
    <property type="evidence" value="ECO:0007669"/>
    <property type="project" value="TreeGrafter"/>
</dbReference>
<dbReference type="InterPro" id="IPR007485">
    <property type="entry name" value="LPS_assembly_LptE"/>
</dbReference>
<evidence type="ECO:0000256" key="4">
    <source>
        <dbReference type="ARBA" id="ARBA00023237"/>
    </source>
</evidence>
<dbReference type="EMBL" id="APHR01000035">
    <property type="protein sequence ID" value="EMR13041.1"/>
    <property type="molecule type" value="Genomic_DNA"/>
</dbReference>
<comment type="similarity">
    <text evidence="6">Belongs to the LptE lipoprotein family.</text>
</comment>
<dbReference type="GO" id="GO:0043165">
    <property type="term" value="P:Gram-negative-bacterium-type cell outer membrane assembly"/>
    <property type="evidence" value="ECO:0007669"/>
    <property type="project" value="UniProtKB-UniRule"/>
</dbReference>
<keyword evidence="2 6" id="KW-0472">Membrane</keyword>
<comment type="subunit">
    <text evidence="6">Component of the lipopolysaccharide transport and assembly complex. Interacts with LptD.</text>
</comment>
<dbReference type="GO" id="GO:1990351">
    <property type="term" value="C:transporter complex"/>
    <property type="evidence" value="ECO:0007669"/>
    <property type="project" value="TreeGrafter"/>
</dbReference>
<dbReference type="PROSITE" id="PS51257">
    <property type="entry name" value="PROKAR_LIPOPROTEIN"/>
    <property type="match status" value="1"/>
</dbReference>
<dbReference type="HAMAP" id="MF_01186">
    <property type="entry name" value="LPS_assembly_LptE"/>
    <property type="match status" value="1"/>
</dbReference>
<name>M7P0N6_9GAMM</name>
<keyword evidence="1 6" id="KW-0732">Signal</keyword>
<evidence type="ECO:0000256" key="1">
    <source>
        <dbReference type="ARBA" id="ARBA00022729"/>
    </source>
</evidence>
<feature type="chain" id="PRO_5008967666" description="LPS-assembly lipoprotein LptE" evidence="7">
    <location>
        <begin position="19"/>
        <end position="164"/>
    </location>
</feature>
<sequence length="164" mass="18798">MKLLISRLVLLMSMLAITACGFQLRGAAELPDELKLLYVQGVNMQRDFGLELRRTLTRNGITVVDRYQEGAAVLSIIENNFERRVLSVSFSGKVSEYELERQIVIQLVDANSTMLIDAERFEARRDLQFDPDQVIGLGEEQRLLEVQMNEQLVQSILRRLSVLR</sequence>
<keyword evidence="4 6" id="KW-0998">Cell outer membrane</keyword>
<evidence type="ECO:0000256" key="3">
    <source>
        <dbReference type="ARBA" id="ARBA00023139"/>
    </source>
</evidence>